<evidence type="ECO:0000256" key="2">
    <source>
        <dbReference type="ARBA" id="ARBA00007935"/>
    </source>
</evidence>
<dbReference type="GO" id="GO:0022857">
    <property type="term" value="F:transmembrane transporter activity"/>
    <property type="evidence" value="ECO:0007669"/>
    <property type="project" value="InterPro"/>
</dbReference>
<dbReference type="SUPFAM" id="SSF81345">
    <property type="entry name" value="ABC transporter involved in vitamin B12 uptake, BtuC"/>
    <property type="match status" value="1"/>
</dbReference>
<dbReference type="InterPro" id="IPR037294">
    <property type="entry name" value="ABC_BtuC-like"/>
</dbReference>
<organism evidence="9 10">
    <name type="scientific">Hydrogenibacillus schlegelii</name>
    <name type="common">Bacillus schlegelii</name>
    <dbReference type="NCBI Taxonomy" id="1484"/>
    <lineage>
        <taxon>Bacteria</taxon>
        <taxon>Bacillati</taxon>
        <taxon>Bacillota</taxon>
        <taxon>Bacilli</taxon>
        <taxon>Bacillales</taxon>
        <taxon>Bacillales Family X. Incertae Sedis</taxon>
        <taxon>Hydrogenibacillus</taxon>
    </lineage>
</organism>
<protein>
    <recommendedName>
        <fullName evidence="11">Vitamin B12 ABC transporter, permease component BtuC</fullName>
    </recommendedName>
</protein>
<dbReference type="PANTHER" id="PTHR30472:SF25">
    <property type="entry name" value="ABC TRANSPORTER PERMEASE PROTEIN MJ0876-RELATED"/>
    <property type="match status" value="1"/>
</dbReference>
<keyword evidence="6 8" id="KW-1133">Transmembrane helix</keyword>
<feature type="transmembrane region" description="Helical" evidence="8">
    <location>
        <begin position="300"/>
        <end position="319"/>
    </location>
</feature>
<proteinExistence type="inferred from homology"/>
<reference evidence="9 10" key="1">
    <citation type="submission" date="2015-09" db="EMBL/GenBank/DDBJ databases">
        <title>Draft genome sequence of Hydrogenibacillus schlegelii DSM 2000.</title>
        <authorList>
            <person name="Hemp J."/>
        </authorList>
    </citation>
    <scope>NUCLEOTIDE SEQUENCE [LARGE SCALE GENOMIC DNA]</scope>
    <source>
        <strain evidence="9 10">MA 48</strain>
    </source>
</reference>
<accession>A0A132N053</accession>
<dbReference type="InterPro" id="IPR000522">
    <property type="entry name" value="ABC_transptr_permease_BtuC"/>
</dbReference>
<evidence type="ECO:0000256" key="7">
    <source>
        <dbReference type="ARBA" id="ARBA00023136"/>
    </source>
</evidence>
<dbReference type="STRING" id="1484.SA87_03600"/>
<evidence type="ECO:0000256" key="4">
    <source>
        <dbReference type="ARBA" id="ARBA00022475"/>
    </source>
</evidence>
<feature type="transmembrane region" description="Helical" evidence="8">
    <location>
        <begin position="184"/>
        <end position="203"/>
    </location>
</feature>
<evidence type="ECO:0000313" key="10">
    <source>
        <dbReference type="Proteomes" id="UP000243024"/>
    </source>
</evidence>
<comment type="caution">
    <text evidence="9">The sequence shown here is derived from an EMBL/GenBank/DDBJ whole genome shotgun (WGS) entry which is preliminary data.</text>
</comment>
<dbReference type="Gene3D" id="1.10.3470.10">
    <property type="entry name" value="ABC transporter involved in vitamin B12 uptake, BtuC"/>
    <property type="match status" value="1"/>
</dbReference>
<dbReference type="CDD" id="cd06550">
    <property type="entry name" value="TM_ABC_iron-siderophores_like"/>
    <property type="match status" value="1"/>
</dbReference>
<feature type="transmembrane region" description="Helical" evidence="8">
    <location>
        <begin position="272"/>
        <end position="294"/>
    </location>
</feature>
<keyword evidence="3" id="KW-0813">Transport</keyword>
<keyword evidence="4" id="KW-1003">Cell membrane</keyword>
<evidence type="ECO:0000313" key="9">
    <source>
        <dbReference type="EMBL" id="OAR03922.1"/>
    </source>
</evidence>
<keyword evidence="5 8" id="KW-0812">Transmembrane</keyword>
<dbReference type="AlphaFoldDB" id="A0A132N053"/>
<dbReference type="GO" id="GO:0005886">
    <property type="term" value="C:plasma membrane"/>
    <property type="evidence" value="ECO:0007669"/>
    <property type="project" value="UniProtKB-SubCell"/>
</dbReference>
<dbReference type="Proteomes" id="UP000243024">
    <property type="component" value="Unassembled WGS sequence"/>
</dbReference>
<name>A0A132N053_HYDSH</name>
<feature type="transmembrane region" description="Helical" evidence="8">
    <location>
        <begin position="85"/>
        <end position="104"/>
    </location>
</feature>
<dbReference type="EMBL" id="JXBB01000034">
    <property type="protein sequence ID" value="OAR03922.1"/>
    <property type="molecule type" value="Genomic_DNA"/>
</dbReference>
<evidence type="ECO:0000256" key="3">
    <source>
        <dbReference type="ARBA" id="ARBA00022448"/>
    </source>
</evidence>
<dbReference type="PANTHER" id="PTHR30472">
    <property type="entry name" value="FERRIC ENTEROBACTIN TRANSPORT SYSTEM PERMEASE PROTEIN"/>
    <property type="match status" value="1"/>
</dbReference>
<feature type="transmembrane region" description="Helical" evidence="8">
    <location>
        <begin position="110"/>
        <end position="131"/>
    </location>
</feature>
<dbReference type="Pfam" id="PF01032">
    <property type="entry name" value="FecCD"/>
    <property type="match status" value="1"/>
</dbReference>
<evidence type="ECO:0000256" key="8">
    <source>
        <dbReference type="SAM" id="Phobius"/>
    </source>
</evidence>
<feature type="transmembrane region" description="Helical" evidence="8">
    <location>
        <begin position="7"/>
        <end position="29"/>
    </location>
</feature>
<keyword evidence="10" id="KW-1185">Reference proteome</keyword>
<gene>
    <name evidence="9" type="ORF">SA87_03600</name>
</gene>
<sequence>MSRRRIALGYAGFGLFALAAIAAGLWWGAARLDAAPPGTPEGEWIRRIVWELRAPRVLTAFWAGAALGLAGSALQALFQNALAEPYTLGVSSGAAFGAALFFALGGASGLGAGGTALAGAAAALFLVQLLVRLSRRPSAEGLILAGAAANAFFGALVSLLMVFAGEELRAIVYWLFGSVAGRSWPTALGLGGLVAAGFVGLYAERRRLDALLFGETAALAVGVDVVTLRRRVAFLASALAAGVVAAAGVIGFVGLVAPHVVRRFGAPMHRHLLPLAALFGGGWLVAADLIARRALAPRELPLGVVTALIGAPLFAWLLVRREALSGDDRDAR</sequence>
<comment type="subcellular location">
    <subcellularLocation>
        <location evidence="1">Cell membrane</location>
        <topology evidence="1">Multi-pass membrane protein</topology>
    </subcellularLocation>
</comment>
<comment type="similarity">
    <text evidence="2">Belongs to the binding-protein-dependent transport system permease family. FecCD subfamily.</text>
</comment>
<evidence type="ECO:0008006" key="11">
    <source>
        <dbReference type="Google" id="ProtNLM"/>
    </source>
</evidence>
<feature type="transmembrane region" description="Helical" evidence="8">
    <location>
        <begin position="60"/>
        <end position="78"/>
    </location>
</feature>
<feature type="transmembrane region" description="Helical" evidence="8">
    <location>
        <begin position="234"/>
        <end position="260"/>
    </location>
</feature>
<evidence type="ECO:0000256" key="1">
    <source>
        <dbReference type="ARBA" id="ARBA00004651"/>
    </source>
</evidence>
<evidence type="ECO:0000256" key="6">
    <source>
        <dbReference type="ARBA" id="ARBA00022989"/>
    </source>
</evidence>
<keyword evidence="7 8" id="KW-0472">Membrane</keyword>
<dbReference type="OrthoDB" id="9811721at2"/>
<evidence type="ECO:0000256" key="5">
    <source>
        <dbReference type="ARBA" id="ARBA00022692"/>
    </source>
</evidence>
<feature type="transmembrane region" description="Helical" evidence="8">
    <location>
        <begin position="143"/>
        <end position="164"/>
    </location>
</feature>
<dbReference type="RefSeq" id="WP_066202228.1">
    <property type="nucleotide sequence ID" value="NZ_CBCSAS010000009.1"/>
</dbReference>